<organism evidence="10 11">
    <name type="scientific">Candidatus Nomurabacteria bacterium RIFCSPHIGHO2_02_FULL_37_13</name>
    <dbReference type="NCBI Taxonomy" id="1801750"/>
    <lineage>
        <taxon>Bacteria</taxon>
        <taxon>Candidatus Nomuraibacteriota</taxon>
    </lineage>
</organism>
<dbReference type="InterPro" id="IPR038731">
    <property type="entry name" value="RgtA/B/C-like"/>
</dbReference>
<reference evidence="10 11" key="1">
    <citation type="journal article" date="2016" name="Nat. Commun.">
        <title>Thousands of microbial genomes shed light on interconnected biogeochemical processes in an aquifer system.</title>
        <authorList>
            <person name="Anantharaman K."/>
            <person name="Brown C.T."/>
            <person name="Hug L.A."/>
            <person name="Sharon I."/>
            <person name="Castelle C.J."/>
            <person name="Probst A.J."/>
            <person name="Thomas B.C."/>
            <person name="Singh A."/>
            <person name="Wilkins M.J."/>
            <person name="Karaoz U."/>
            <person name="Brodie E.L."/>
            <person name="Williams K.H."/>
            <person name="Hubbard S.S."/>
            <person name="Banfield J.F."/>
        </authorList>
    </citation>
    <scope>NUCLEOTIDE SEQUENCE [LARGE SCALE GENOMIC DNA]</scope>
</reference>
<keyword evidence="6 8" id="KW-1133">Transmembrane helix</keyword>
<dbReference type="STRING" id="1801750.A3B85_02305"/>
<evidence type="ECO:0000256" key="8">
    <source>
        <dbReference type="SAM" id="Phobius"/>
    </source>
</evidence>
<dbReference type="EMBL" id="MFUA01000006">
    <property type="protein sequence ID" value="OGI77545.1"/>
    <property type="molecule type" value="Genomic_DNA"/>
</dbReference>
<sequence length="409" mass="47488">MLKLLKSEGIGLSLIVLLNLFLRLFRLDSPNFAYLDEKNFFLPAIRARLQEVPDFTNEQPQLGKYIIAQSIRLFGDNPWGWRIPSAIFGTLIVVATYFLAKKIFGGKIIPILSSLFITFEFSLFILSRMVMMEVFFAAFALFGLLFVWLYVKTPKSQNIIFSSVFFGFAASVKWTVTLPLALSFFFIVFFTKTSLTKKAFHLALMLLGITLIYITLYLPFITQVGINNWIKVHKKAWYYHTTFLPQNYETYGPYYVPRFRESEIYFKNPLLWLTDPQIIYFDGSIPENKSFSVILLFSNPVIFFGGVVALIYAFFKKIKDLRVLFTCGIFLSAYIPLFFTPPPVTPHYLLFGIPALCLILSFATVDIIKNLRWLIFILLIMSIIVFLFYYPLLTALPVRDGYFHFFTRF</sequence>
<feature type="transmembrane region" description="Helical" evidence="8">
    <location>
        <begin position="291"/>
        <end position="314"/>
    </location>
</feature>
<evidence type="ECO:0000256" key="2">
    <source>
        <dbReference type="ARBA" id="ARBA00022475"/>
    </source>
</evidence>
<feature type="transmembrane region" description="Helical" evidence="8">
    <location>
        <begin position="79"/>
        <end position="100"/>
    </location>
</feature>
<comment type="caution">
    <text evidence="10">The sequence shown here is derived from an EMBL/GenBank/DDBJ whole genome shotgun (WGS) entry which is preliminary data.</text>
</comment>
<proteinExistence type="predicted"/>
<dbReference type="Pfam" id="PF13231">
    <property type="entry name" value="PMT_2"/>
    <property type="match status" value="1"/>
</dbReference>
<feature type="transmembrane region" description="Helical" evidence="8">
    <location>
        <begin position="134"/>
        <end position="151"/>
    </location>
</feature>
<dbReference type="Proteomes" id="UP000178374">
    <property type="component" value="Unassembled WGS sequence"/>
</dbReference>
<evidence type="ECO:0000259" key="9">
    <source>
        <dbReference type="Pfam" id="PF13231"/>
    </source>
</evidence>
<gene>
    <name evidence="10" type="ORF">A3B85_02305</name>
</gene>
<evidence type="ECO:0000313" key="10">
    <source>
        <dbReference type="EMBL" id="OGI77545.1"/>
    </source>
</evidence>
<dbReference type="AlphaFoldDB" id="A0A1F6W7A4"/>
<comment type="subcellular location">
    <subcellularLocation>
        <location evidence="1">Cell membrane</location>
        <topology evidence="1">Multi-pass membrane protein</topology>
    </subcellularLocation>
</comment>
<evidence type="ECO:0000256" key="1">
    <source>
        <dbReference type="ARBA" id="ARBA00004651"/>
    </source>
</evidence>
<evidence type="ECO:0000256" key="3">
    <source>
        <dbReference type="ARBA" id="ARBA00022676"/>
    </source>
</evidence>
<evidence type="ECO:0000256" key="5">
    <source>
        <dbReference type="ARBA" id="ARBA00022692"/>
    </source>
</evidence>
<name>A0A1F6W7A4_9BACT</name>
<feature type="domain" description="Glycosyltransferase RgtA/B/C/D-like" evidence="9">
    <location>
        <begin position="59"/>
        <end position="213"/>
    </location>
</feature>
<dbReference type="GO" id="GO:0016763">
    <property type="term" value="F:pentosyltransferase activity"/>
    <property type="evidence" value="ECO:0007669"/>
    <property type="project" value="TreeGrafter"/>
</dbReference>
<feature type="transmembrane region" description="Helical" evidence="8">
    <location>
        <begin position="371"/>
        <end position="392"/>
    </location>
</feature>
<keyword evidence="3" id="KW-0328">Glycosyltransferase</keyword>
<evidence type="ECO:0000256" key="6">
    <source>
        <dbReference type="ARBA" id="ARBA00022989"/>
    </source>
</evidence>
<evidence type="ECO:0000256" key="4">
    <source>
        <dbReference type="ARBA" id="ARBA00022679"/>
    </source>
</evidence>
<dbReference type="PANTHER" id="PTHR33908:SF11">
    <property type="entry name" value="MEMBRANE PROTEIN"/>
    <property type="match status" value="1"/>
</dbReference>
<feature type="transmembrane region" description="Helical" evidence="8">
    <location>
        <begin position="345"/>
        <end position="364"/>
    </location>
</feature>
<feature type="transmembrane region" description="Helical" evidence="8">
    <location>
        <begin position="163"/>
        <end position="190"/>
    </location>
</feature>
<protein>
    <recommendedName>
        <fullName evidence="9">Glycosyltransferase RgtA/B/C/D-like domain-containing protein</fullName>
    </recommendedName>
</protein>
<dbReference type="InterPro" id="IPR050297">
    <property type="entry name" value="LipidA_mod_glycosyltrf_83"/>
</dbReference>
<keyword evidence="7 8" id="KW-0472">Membrane</keyword>
<dbReference type="GO" id="GO:0009103">
    <property type="term" value="P:lipopolysaccharide biosynthetic process"/>
    <property type="evidence" value="ECO:0007669"/>
    <property type="project" value="UniProtKB-ARBA"/>
</dbReference>
<dbReference type="GO" id="GO:0005886">
    <property type="term" value="C:plasma membrane"/>
    <property type="evidence" value="ECO:0007669"/>
    <property type="project" value="UniProtKB-SubCell"/>
</dbReference>
<keyword evidence="2" id="KW-1003">Cell membrane</keyword>
<dbReference type="PANTHER" id="PTHR33908">
    <property type="entry name" value="MANNOSYLTRANSFERASE YKCB-RELATED"/>
    <property type="match status" value="1"/>
</dbReference>
<evidence type="ECO:0000256" key="7">
    <source>
        <dbReference type="ARBA" id="ARBA00023136"/>
    </source>
</evidence>
<feature type="transmembrane region" description="Helical" evidence="8">
    <location>
        <begin position="202"/>
        <end position="221"/>
    </location>
</feature>
<feature type="transmembrane region" description="Helical" evidence="8">
    <location>
        <begin position="106"/>
        <end position="127"/>
    </location>
</feature>
<feature type="transmembrane region" description="Helical" evidence="8">
    <location>
        <begin position="6"/>
        <end position="25"/>
    </location>
</feature>
<keyword evidence="5 8" id="KW-0812">Transmembrane</keyword>
<feature type="transmembrane region" description="Helical" evidence="8">
    <location>
        <begin position="321"/>
        <end position="339"/>
    </location>
</feature>
<keyword evidence="4" id="KW-0808">Transferase</keyword>
<accession>A0A1F6W7A4</accession>
<evidence type="ECO:0000313" key="11">
    <source>
        <dbReference type="Proteomes" id="UP000178374"/>
    </source>
</evidence>